<name>A0AAX4JLL6_9TREE</name>
<gene>
    <name evidence="2" type="ORF">L201_000308</name>
</gene>
<organism evidence="2 3">
    <name type="scientific">Kwoniella dendrophila CBS 6074</name>
    <dbReference type="NCBI Taxonomy" id="1295534"/>
    <lineage>
        <taxon>Eukaryota</taxon>
        <taxon>Fungi</taxon>
        <taxon>Dikarya</taxon>
        <taxon>Basidiomycota</taxon>
        <taxon>Agaricomycotina</taxon>
        <taxon>Tremellomycetes</taxon>
        <taxon>Tremellales</taxon>
        <taxon>Cryptococcaceae</taxon>
        <taxon>Kwoniella</taxon>
    </lineage>
</organism>
<evidence type="ECO:0000313" key="3">
    <source>
        <dbReference type="Proteomes" id="UP001355207"/>
    </source>
</evidence>
<evidence type="ECO:0000313" key="2">
    <source>
        <dbReference type="EMBL" id="WWC85445.1"/>
    </source>
</evidence>
<reference evidence="2 3" key="1">
    <citation type="submission" date="2024-01" db="EMBL/GenBank/DDBJ databases">
        <title>Comparative genomics of Cryptococcus and Kwoniella reveals pathogenesis evolution and contrasting modes of karyotype evolution via chromosome fusion or intercentromeric recombination.</title>
        <authorList>
            <person name="Coelho M.A."/>
            <person name="David-Palma M."/>
            <person name="Shea T."/>
            <person name="Bowers K."/>
            <person name="McGinley-Smith S."/>
            <person name="Mohammad A.W."/>
            <person name="Gnirke A."/>
            <person name="Yurkov A.M."/>
            <person name="Nowrousian M."/>
            <person name="Sun S."/>
            <person name="Cuomo C.A."/>
            <person name="Heitman J."/>
        </authorList>
    </citation>
    <scope>NUCLEOTIDE SEQUENCE [LARGE SCALE GENOMIC DNA]</scope>
    <source>
        <strain evidence="2 3">CBS 6074</strain>
    </source>
</reference>
<evidence type="ECO:0000256" key="1">
    <source>
        <dbReference type="SAM" id="MobiDB-lite"/>
    </source>
</evidence>
<proteinExistence type="predicted"/>
<feature type="region of interest" description="Disordered" evidence="1">
    <location>
        <begin position="91"/>
        <end position="118"/>
    </location>
</feature>
<dbReference type="GeneID" id="91090980"/>
<feature type="compositionally biased region" description="Low complexity" evidence="1">
    <location>
        <begin position="95"/>
        <end position="117"/>
    </location>
</feature>
<dbReference type="RefSeq" id="XP_066072208.1">
    <property type="nucleotide sequence ID" value="XM_066216111.1"/>
</dbReference>
<protein>
    <recommendedName>
        <fullName evidence="4">Extracellular membrane protein CFEM domain-containing protein</fullName>
    </recommendedName>
</protein>
<dbReference type="AlphaFoldDB" id="A0AAX4JLL6"/>
<sequence length="147" mass="15504">MCDIATLVNTNTQLDLCCFEQESCAKYLCDSQNQEISNNSTSSGIQTYQCYLDQMAASENYDKASNGTCGGNMACALRALSTEPSVTVDQNLLPTSYSSTPSSETGSVSASSSSKSSGALPVMNQGMIGVWAITVLTLAVFGKKLHI</sequence>
<evidence type="ECO:0008006" key="4">
    <source>
        <dbReference type="Google" id="ProtNLM"/>
    </source>
</evidence>
<dbReference type="Proteomes" id="UP001355207">
    <property type="component" value="Chromosome 1"/>
</dbReference>
<keyword evidence="3" id="KW-1185">Reference proteome</keyword>
<dbReference type="EMBL" id="CP144098">
    <property type="protein sequence ID" value="WWC85445.1"/>
    <property type="molecule type" value="Genomic_DNA"/>
</dbReference>
<accession>A0AAX4JLL6</accession>